<evidence type="ECO:0000259" key="6">
    <source>
        <dbReference type="PROSITE" id="PS50865"/>
    </source>
</evidence>
<proteinExistence type="predicted"/>
<dbReference type="Pfam" id="PF01753">
    <property type="entry name" value="zf-MYND"/>
    <property type="match status" value="1"/>
</dbReference>
<evidence type="ECO:0000256" key="5">
    <source>
        <dbReference type="SAM" id="MobiDB-lite"/>
    </source>
</evidence>
<sequence length="173" mass="19631">MNAVILGRGSQKEAGRAPKWLMHGSRTNMTATVTMFQCDYCSKTIDGLTFVKCNACNDAYYCCKAHQDVHWPEHEPLCLSAPIIQLQMTEDIVQQMYLNDETDCQTETATEDVSASFFCTDDDDCSDIFFGETNESSEEQTKDLTDEDDWSRIFFGESAPTSKERTKDRRLGK</sequence>
<evidence type="ECO:0000313" key="8">
    <source>
        <dbReference type="RefSeq" id="XP_035678074.1"/>
    </source>
</evidence>
<evidence type="ECO:0000256" key="4">
    <source>
        <dbReference type="PROSITE-ProRule" id="PRU00134"/>
    </source>
</evidence>
<dbReference type="Proteomes" id="UP000001554">
    <property type="component" value="Chromosome 5"/>
</dbReference>
<protein>
    <submittedName>
        <fullName evidence="8">Uncharacterized protein LOC118416896</fullName>
    </submittedName>
</protein>
<evidence type="ECO:0000256" key="2">
    <source>
        <dbReference type="ARBA" id="ARBA00022771"/>
    </source>
</evidence>
<gene>
    <name evidence="8" type="primary">LOC118416896</name>
</gene>
<name>A0A9J7L9Y3_BRAFL</name>
<dbReference type="KEGG" id="bfo:118416896"/>
<dbReference type="SUPFAM" id="SSF144232">
    <property type="entry name" value="HIT/MYND zinc finger-like"/>
    <property type="match status" value="1"/>
</dbReference>
<keyword evidence="1" id="KW-0479">Metal-binding</keyword>
<keyword evidence="3" id="KW-0862">Zinc</keyword>
<evidence type="ECO:0000256" key="1">
    <source>
        <dbReference type="ARBA" id="ARBA00022723"/>
    </source>
</evidence>
<keyword evidence="7" id="KW-1185">Reference proteome</keyword>
<organism evidence="7 8">
    <name type="scientific">Branchiostoma floridae</name>
    <name type="common">Florida lancelet</name>
    <name type="synonym">Amphioxus</name>
    <dbReference type="NCBI Taxonomy" id="7739"/>
    <lineage>
        <taxon>Eukaryota</taxon>
        <taxon>Metazoa</taxon>
        <taxon>Chordata</taxon>
        <taxon>Cephalochordata</taxon>
        <taxon>Leptocardii</taxon>
        <taxon>Amphioxiformes</taxon>
        <taxon>Branchiostomatidae</taxon>
        <taxon>Branchiostoma</taxon>
    </lineage>
</organism>
<dbReference type="Gene3D" id="6.10.140.2220">
    <property type="match status" value="1"/>
</dbReference>
<dbReference type="PROSITE" id="PS01360">
    <property type="entry name" value="ZF_MYND_1"/>
    <property type="match status" value="1"/>
</dbReference>
<evidence type="ECO:0000313" key="7">
    <source>
        <dbReference type="Proteomes" id="UP000001554"/>
    </source>
</evidence>
<reference evidence="8" key="2">
    <citation type="submission" date="2025-08" db="UniProtKB">
        <authorList>
            <consortium name="RefSeq"/>
        </authorList>
    </citation>
    <scope>IDENTIFICATION</scope>
    <source>
        <strain evidence="8">S238N-H82</strain>
        <tissue evidence="8">Testes</tissue>
    </source>
</reference>
<keyword evidence="2 4" id="KW-0863">Zinc-finger</keyword>
<dbReference type="AlphaFoldDB" id="A0A9J7L9Y3"/>
<feature type="compositionally biased region" description="Basic and acidic residues" evidence="5">
    <location>
        <begin position="162"/>
        <end position="173"/>
    </location>
</feature>
<reference evidence="7" key="1">
    <citation type="journal article" date="2020" name="Nat. Ecol. Evol.">
        <title>Deeply conserved synteny resolves early events in vertebrate evolution.</title>
        <authorList>
            <person name="Simakov O."/>
            <person name="Marletaz F."/>
            <person name="Yue J.X."/>
            <person name="O'Connell B."/>
            <person name="Jenkins J."/>
            <person name="Brandt A."/>
            <person name="Calef R."/>
            <person name="Tung C.H."/>
            <person name="Huang T.K."/>
            <person name="Schmutz J."/>
            <person name="Satoh N."/>
            <person name="Yu J.K."/>
            <person name="Putnam N.H."/>
            <person name="Green R.E."/>
            <person name="Rokhsar D.S."/>
        </authorList>
    </citation>
    <scope>NUCLEOTIDE SEQUENCE [LARGE SCALE GENOMIC DNA]</scope>
    <source>
        <strain evidence="7">S238N-H82</strain>
    </source>
</reference>
<dbReference type="GeneID" id="118416896"/>
<dbReference type="RefSeq" id="XP_035678074.1">
    <property type="nucleotide sequence ID" value="XM_035822181.1"/>
</dbReference>
<evidence type="ECO:0000256" key="3">
    <source>
        <dbReference type="ARBA" id="ARBA00022833"/>
    </source>
</evidence>
<feature type="domain" description="MYND-type" evidence="6">
    <location>
        <begin position="38"/>
        <end position="78"/>
    </location>
</feature>
<dbReference type="GO" id="GO:0008270">
    <property type="term" value="F:zinc ion binding"/>
    <property type="evidence" value="ECO:0007669"/>
    <property type="project" value="UniProtKB-KW"/>
</dbReference>
<accession>A0A9J7L9Y3</accession>
<feature type="region of interest" description="Disordered" evidence="5">
    <location>
        <begin position="134"/>
        <end position="173"/>
    </location>
</feature>
<dbReference type="PROSITE" id="PS50865">
    <property type="entry name" value="ZF_MYND_2"/>
    <property type="match status" value="1"/>
</dbReference>
<dbReference type="InterPro" id="IPR002893">
    <property type="entry name" value="Znf_MYND"/>
</dbReference>